<reference evidence="2 3" key="1">
    <citation type="submission" date="2019-06" db="EMBL/GenBank/DDBJ databases">
        <title>Whole genome shotgun sequence of Paenarthrobacter aurescens NBRC 12136.</title>
        <authorList>
            <person name="Hosoyama A."/>
            <person name="Uohara A."/>
            <person name="Ohji S."/>
            <person name="Ichikawa N."/>
        </authorList>
    </citation>
    <scope>NUCLEOTIDE SEQUENCE [LARGE SCALE GENOMIC DNA]</scope>
    <source>
        <strain evidence="2 3">NBRC 12136</strain>
    </source>
</reference>
<evidence type="ECO:0000313" key="3">
    <source>
        <dbReference type="Proteomes" id="UP000317715"/>
    </source>
</evidence>
<dbReference type="InterPro" id="IPR006175">
    <property type="entry name" value="YjgF/YER057c/UK114"/>
</dbReference>
<sequence length="133" mass="14297">MALAQQAVTFIPEPGADPEAALYSDTATAGGVVWTTQIPTSPDGTMPDGIEAQSRQVLDNLRYALERAGSCLDHVMHMTIYFTDMTERAVFNELYREYFSAPRPVRCALGVNQLGIPGMKVELTATAAVTSAG</sequence>
<proteinExistence type="inferred from homology"/>
<dbReference type="InterPro" id="IPR035959">
    <property type="entry name" value="RutC-like_sf"/>
</dbReference>
<dbReference type="Gene3D" id="3.30.1330.40">
    <property type="entry name" value="RutC-like"/>
    <property type="match status" value="1"/>
</dbReference>
<dbReference type="GO" id="GO:0019239">
    <property type="term" value="F:deaminase activity"/>
    <property type="evidence" value="ECO:0007669"/>
    <property type="project" value="TreeGrafter"/>
</dbReference>
<protein>
    <submittedName>
        <fullName evidence="2">Reactive intermediate/imine deaminase</fullName>
    </submittedName>
</protein>
<dbReference type="GO" id="GO:0005829">
    <property type="term" value="C:cytosol"/>
    <property type="evidence" value="ECO:0007669"/>
    <property type="project" value="TreeGrafter"/>
</dbReference>
<evidence type="ECO:0000313" key="2">
    <source>
        <dbReference type="EMBL" id="GEB17346.1"/>
    </source>
</evidence>
<evidence type="ECO:0000256" key="1">
    <source>
        <dbReference type="ARBA" id="ARBA00010552"/>
    </source>
</evidence>
<dbReference type="EMBL" id="BJMD01000001">
    <property type="protein sequence ID" value="GEB17346.1"/>
    <property type="molecule type" value="Genomic_DNA"/>
</dbReference>
<dbReference type="AlphaFoldDB" id="A0A4Y3NDS7"/>
<organism evidence="2 3">
    <name type="scientific">Paenarthrobacter aurescens</name>
    <name type="common">Arthrobacter aurescens</name>
    <dbReference type="NCBI Taxonomy" id="43663"/>
    <lineage>
        <taxon>Bacteria</taxon>
        <taxon>Bacillati</taxon>
        <taxon>Actinomycetota</taxon>
        <taxon>Actinomycetes</taxon>
        <taxon>Micrococcales</taxon>
        <taxon>Micrococcaceae</taxon>
        <taxon>Paenarthrobacter</taxon>
    </lineage>
</organism>
<dbReference type="SUPFAM" id="SSF55298">
    <property type="entry name" value="YjgF-like"/>
    <property type="match status" value="1"/>
</dbReference>
<comment type="similarity">
    <text evidence="1">Belongs to the RutC family.</text>
</comment>
<dbReference type="Proteomes" id="UP000317715">
    <property type="component" value="Unassembled WGS sequence"/>
</dbReference>
<gene>
    <name evidence="2" type="ORF">AAU01_01010</name>
</gene>
<comment type="caution">
    <text evidence="2">The sequence shown here is derived from an EMBL/GenBank/DDBJ whole genome shotgun (WGS) entry which is preliminary data.</text>
</comment>
<keyword evidence="3" id="KW-1185">Reference proteome</keyword>
<dbReference type="CDD" id="cd00448">
    <property type="entry name" value="YjgF_YER057c_UK114_family"/>
    <property type="match status" value="1"/>
</dbReference>
<dbReference type="RefSeq" id="WP_246095632.1">
    <property type="nucleotide sequence ID" value="NZ_BAAAWK010000001.1"/>
</dbReference>
<name>A0A4Y3NDS7_PAEAU</name>
<dbReference type="PANTHER" id="PTHR11803:SF58">
    <property type="entry name" value="PROTEIN HMF1-RELATED"/>
    <property type="match status" value="1"/>
</dbReference>
<dbReference type="Pfam" id="PF01042">
    <property type="entry name" value="Ribonuc_L-PSP"/>
    <property type="match status" value="1"/>
</dbReference>
<accession>A0A4Y3NDS7</accession>
<dbReference type="PANTHER" id="PTHR11803">
    <property type="entry name" value="2-IMINOBUTANOATE/2-IMINOPROPANOATE DEAMINASE RIDA"/>
    <property type="match status" value="1"/>
</dbReference>